<dbReference type="Proteomes" id="UP001283361">
    <property type="component" value="Unassembled WGS sequence"/>
</dbReference>
<evidence type="ECO:0000313" key="1">
    <source>
        <dbReference type="EMBL" id="KAK3714246.1"/>
    </source>
</evidence>
<accession>A0AAE0XUS2</accession>
<gene>
    <name evidence="1" type="ORF">RRG08_057723</name>
</gene>
<evidence type="ECO:0000313" key="2">
    <source>
        <dbReference type="Proteomes" id="UP001283361"/>
    </source>
</evidence>
<name>A0AAE0XUS2_9GAST</name>
<comment type="caution">
    <text evidence="1">The sequence shown here is derived from an EMBL/GenBank/DDBJ whole genome shotgun (WGS) entry which is preliminary data.</text>
</comment>
<dbReference type="AlphaFoldDB" id="A0AAE0XUS2"/>
<keyword evidence="2" id="KW-1185">Reference proteome</keyword>
<proteinExistence type="predicted"/>
<protein>
    <submittedName>
        <fullName evidence="1">Uncharacterized protein</fullName>
    </submittedName>
</protein>
<organism evidence="1 2">
    <name type="scientific">Elysia crispata</name>
    <name type="common">lettuce slug</name>
    <dbReference type="NCBI Taxonomy" id="231223"/>
    <lineage>
        <taxon>Eukaryota</taxon>
        <taxon>Metazoa</taxon>
        <taxon>Spiralia</taxon>
        <taxon>Lophotrochozoa</taxon>
        <taxon>Mollusca</taxon>
        <taxon>Gastropoda</taxon>
        <taxon>Heterobranchia</taxon>
        <taxon>Euthyneura</taxon>
        <taxon>Panpulmonata</taxon>
        <taxon>Sacoglossa</taxon>
        <taxon>Placobranchoidea</taxon>
        <taxon>Plakobranchidae</taxon>
        <taxon>Elysia</taxon>
    </lineage>
</organism>
<reference evidence="1" key="1">
    <citation type="journal article" date="2023" name="G3 (Bethesda)">
        <title>A reference genome for the long-term kleptoplast-retaining sea slug Elysia crispata morphotype clarki.</title>
        <authorList>
            <person name="Eastman K.E."/>
            <person name="Pendleton A.L."/>
            <person name="Shaikh M.A."/>
            <person name="Suttiyut T."/>
            <person name="Ogas R."/>
            <person name="Tomko P."/>
            <person name="Gavelis G."/>
            <person name="Widhalm J.R."/>
            <person name="Wisecaver J.H."/>
        </authorList>
    </citation>
    <scope>NUCLEOTIDE SEQUENCE</scope>
    <source>
        <strain evidence="1">ECLA1</strain>
    </source>
</reference>
<sequence length="123" mass="14170">MSLCLTCSLFLENHPNLQVGYDSYRKRVVAKGISFAKLGVEECEQCMAFKLHEHSQPKKILTVTPAKFSWSTNEITLVVVSTIRKTQRKIPMSGQRFTWRLTRFCDGCSDMWWCSKNCRNAVS</sequence>
<dbReference type="EMBL" id="JAWDGP010007539">
    <property type="protein sequence ID" value="KAK3714246.1"/>
    <property type="molecule type" value="Genomic_DNA"/>
</dbReference>